<dbReference type="OrthoDB" id="9811532at2"/>
<dbReference type="SUPFAM" id="SSF55174">
    <property type="entry name" value="Alpha-L RNA-binding motif"/>
    <property type="match status" value="1"/>
</dbReference>
<evidence type="ECO:0000313" key="3">
    <source>
        <dbReference type="Proteomes" id="UP000231932"/>
    </source>
</evidence>
<dbReference type="EMBL" id="CP024955">
    <property type="protein sequence ID" value="ATY83571.1"/>
    <property type="molecule type" value="Genomic_DNA"/>
</dbReference>
<dbReference type="InterPro" id="IPR036986">
    <property type="entry name" value="S4_RNA-bd_sf"/>
</dbReference>
<dbReference type="PROSITE" id="PS50889">
    <property type="entry name" value="S4"/>
    <property type="match status" value="1"/>
</dbReference>
<sequence>MQEIEVVVTNGFITLGQLLKRLNLVSTGGAVKAFLETEPVYVNHERETRRGRKLYPGDLVYCPDRGTWRIRGE</sequence>
<evidence type="ECO:0000313" key="2">
    <source>
        <dbReference type="EMBL" id="ATY83571.1"/>
    </source>
</evidence>
<accession>A0A2K8N1H0</accession>
<evidence type="ECO:0000256" key="1">
    <source>
        <dbReference type="PROSITE-ProRule" id="PRU00182"/>
    </source>
</evidence>
<dbReference type="Proteomes" id="UP000231932">
    <property type="component" value="Chromosome"/>
</dbReference>
<proteinExistence type="predicted"/>
<organism evidence="2 3">
    <name type="scientific">Kyrpidia spormannii</name>
    <dbReference type="NCBI Taxonomy" id="2055160"/>
    <lineage>
        <taxon>Bacteria</taxon>
        <taxon>Bacillati</taxon>
        <taxon>Bacillota</taxon>
        <taxon>Bacilli</taxon>
        <taxon>Bacillales</taxon>
        <taxon>Alicyclobacillaceae</taxon>
        <taxon>Kyrpidia</taxon>
    </lineage>
</organism>
<dbReference type="GO" id="GO:0003723">
    <property type="term" value="F:RNA binding"/>
    <property type="evidence" value="ECO:0007669"/>
    <property type="project" value="UniProtKB-KW"/>
</dbReference>
<keyword evidence="3" id="KW-1185">Reference proteome</keyword>
<gene>
    <name evidence="2" type="ORF">CVV65_00015</name>
</gene>
<dbReference type="Pfam" id="PF13275">
    <property type="entry name" value="S4_2"/>
    <property type="match status" value="1"/>
</dbReference>
<dbReference type="RefSeq" id="WP_100666437.1">
    <property type="nucleotide sequence ID" value="NZ_CP024955.1"/>
</dbReference>
<dbReference type="AlphaFoldDB" id="A0A2K8N1H0"/>
<name>A0A2K8N1H0_9BACL</name>
<protein>
    <submittedName>
        <fullName evidence="2">RNA-binding protein</fullName>
    </submittedName>
</protein>
<dbReference type="KEGG" id="kyr:CVV65_00015"/>
<reference evidence="3" key="1">
    <citation type="submission" date="2017-11" db="EMBL/GenBank/DDBJ databases">
        <title>Complete Genome Sequence of Kyrpidia sp. Strain EA-1, a thermophilic, hydrogen-oxidizing Bacterium, isolated from the Azores.</title>
        <authorList>
            <person name="Reiner J.E."/>
            <person name="Lapp C.J."/>
            <person name="Bunk B."/>
            <person name="Gescher J."/>
        </authorList>
    </citation>
    <scope>NUCLEOTIDE SEQUENCE [LARGE SCALE GENOMIC DNA]</scope>
    <source>
        <strain evidence="3">EA-1</strain>
    </source>
</reference>
<dbReference type="Gene3D" id="3.10.290.10">
    <property type="entry name" value="RNA-binding S4 domain"/>
    <property type="match status" value="1"/>
</dbReference>
<keyword evidence="1" id="KW-0694">RNA-binding</keyword>